<name>A0ABX2NAX1_9FIRM</name>
<proteinExistence type="predicted"/>
<keyword evidence="2" id="KW-1185">Reference proteome</keyword>
<dbReference type="Proteomes" id="UP000540919">
    <property type="component" value="Unassembled WGS sequence"/>
</dbReference>
<protein>
    <submittedName>
        <fullName evidence="1">Uncharacterized protein</fullName>
    </submittedName>
</protein>
<gene>
    <name evidence="1" type="ORF">HV819_07670</name>
</gene>
<reference evidence="1 2" key="1">
    <citation type="submission" date="2020-06" db="EMBL/GenBank/DDBJ databases">
        <title>Anaerococcus sp. nov., isolated form swine feces.</title>
        <authorList>
            <person name="Yu S."/>
        </authorList>
    </citation>
    <scope>NUCLEOTIDE SEQUENCE [LARGE SCALE GENOMIC DNA]</scope>
    <source>
        <strain evidence="1 2">AGMB00486</strain>
    </source>
</reference>
<evidence type="ECO:0000313" key="1">
    <source>
        <dbReference type="EMBL" id="NVF11855.1"/>
    </source>
</evidence>
<sequence>MLKIKTNRFFKNLFKGFGRPKKIYVNIKQDEKSSIISFGDYEFDLREIGFCLKEKREMDEKESE</sequence>
<accession>A0ABX2NAX1</accession>
<dbReference type="EMBL" id="JABVBA010000007">
    <property type="protein sequence ID" value="NVF11855.1"/>
    <property type="molecule type" value="Genomic_DNA"/>
</dbReference>
<dbReference type="RefSeq" id="WP_176269904.1">
    <property type="nucleotide sequence ID" value="NZ_JABVBA010000007.1"/>
</dbReference>
<comment type="caution">
    <text evidence="1">The sequence shown here is derived from an EMBL/GenBank/DDBJ whole genome shotgun (WGS) entry which is preliminary data.</text>
</comment>
<organism evidence="1 2">
    <name type="scientific">Anaerococcus faecalis</name>
    <dbReference type="NCBI Taxonomy" id="2742993"/>
    <lineage>
        <taxon>Bacteria</taxon>
        <taxon>Bacillati</taxon>
        <taxon>Bacillota</taxon>
        <taxon>Tissierellia</taxon>
        <taxon>Tissierellales</taxon>
        <taxon>Peptoniphilaceae</taxon>
        <taxon>Anaerococcus</taxon>
    </lineage>
</organism>
<evidence type="ECO:0000313" key="2">
    <source>
        <dbReference type="Proteomes" id="UP000540919"/>
    </source>
</evidence>